<dbReference type="EMBL" id="LAZR01006494">
    <property type="protein sequence ID" value="KKM91726.1"/>
    <property type="molecule type" value="Genomic_DNA"/>
</dbReference>
<protein>
    <submittedName>
        <fullName evidence="2">Uncharacterized protein</fullName>
    </submittedName>
</protein>
<feature type="transmembrane region" description="Helical" evidence="1">
    <location>
        <begin position="25"/>
        <end position="44"/>
    </location>
</feature>
<gene>
    <name evidence="2" type="ORF">LCGC14_1225640</name>
</gene>
<reference evidence="2" key="1">
    <citation type="journal article" date="2015" name="Nature">
        <title>Complex archaea that bridge the gap between prokaryotes and eukaryotes.</title>
        <authorList>
            <person name="Spang A."/>
            <person name="Saw J.H."/>
            <person name="Jorgensen S.L."/>
            <person name="Zaremba-Niedzwiedzka K."/>
            <person name="Martijn J."/>
            <person name="Lind A.E."/>
            <person name="van Eijk R."/>
            <person name="Schleper C."/>
            <person name="Guy L."/>
            <person name="Ettema T.J."/>
        </authorList>
    </citation>
    <scope>NUCLEOTIDE SEQUENCE</scope>
</reference>
<evidence type="ECO:0000256" key="1">
    <source>
        <dbReference type="SAM" id="Phobius"/>
    </source>
</evidence>
<accession>A0A0F9LX69</accession>
<evidence type="ECO:0000313" key="2">
    <source>
        <dbReference type="EMBL" id="KKM91726.1"/>
    </source>
</evidence>
<organism evidence="2">
    <name type="scientific">marine sediment metagenome</name>
    <dbReference type="NCBI Taxonomy" id="412755"/>
    <lineage>
        <taxon>unclassified sequences</taxon>
        <taxon>metagenomes</taxon>
        <taxon>ecological metagenomes</taxon>
    </lineage>
</organism>
<keyword evidence="1" id="KW-0812">Transmembrane</keyword>
<comment type="caution">
    <text evidence="2">The sequence shown here is derived from an EMBL/GenBank/DDBJ whole genome shotgun (WGS) entry which is preliminary data.</text>
</comment>
<proteinExistence type="predicted"/>
<keyword evidence="1" id="KW-1133">Transmembrane helix</keyword>
<sequence length="49" mass="5303">MDYVILGGGIVMAVIGCWPRLAHKIWPYNLIFSVIGGLFIGWALDGLGV</sequence>
<name>A0A0F9LX69_9ZZZZ</name>
<dbReference type="AlphaFoldDB" id="A0A0F9LX69"/>
<keyword evidence="1" id="KW-0472">Membrane</keyword>